<feature type="domain" description="EGF-like" evidence="2">
    <location>
        <begin position="1"/>
        <end position="51"/>
    </location>
</feature>
<dbReference type="PANTHER" id="PTHR33881">
    <property type="entry name" value="NEUROGENIC LOCUS NOTCH-LIKE PROTEIN"/>
    <property type="match status" value="1"/>
</dbReference>
<comment type="caution">
    <text evidence="3">The sequence shown here is derived from an EMBL/GenBank/DDBJ whole genome shotgun (WGS) entry which is preliminary data.</text>
</comment>
<dbReference type="SMART" id="SM00181">
    <property type="entry name" value="EGF"/>
    <property type="match status" value="2"/>
</dbReference>
<feature type="region of interest" description="Disordered" evidence="1">
    <location>
        <begin position="129"/>
        <end position="177"/>
    </location>
</feature>
<gene>
    <name evidence="3" type="ORF">HU200_021999</name>
</gene>
<reference evidence="3" key="1">
    <citation type="submission" date="2020-07" db="EMBL/GenBank/DDBJ databases">
        <title>Genome sequence and genetic diversity analysis of an under-domesticated orphan crop, white fonio (Digitaria exilis).</title>
        <authorList>
            <person name="Bennetzen J.L."/>
            <person name="Chen S."/>
            <person name="Ma X."/>
            <person name="Wang X."/>
            <person name="Yssel A.E.J."/>
            <person name="Chaluvadi S.R."/>
            <person name="Johnson M."/>
            <person name="Gangashetty P."/>
            <person name="Hamidou F."/>
            <person name="Sanogo M.D."/>
            <person name="Zwaenepoel A."/>
            <person name="Wallace J."/>
            <person name="Van De Peer Y."/>
            <person name="Van Deynze A."/>
        </authorList>
    </citation>
    <scope>NUCLEOTIDE SEQUENCE</scope>
    <source>
        <tissue evidence="3">Leaves</tissue>
    </source>
</reference>
<proteinExistence type="predicted"/>
<dbReference type="Proteomes" id="UP000636709">
    <property type="component" value="Unassembled WGS sequence"/>
</dbReference>
<dbReference type="OrthoDB" id="679375at2759"/>
<dbReference type="EMBL" id="JACEFO010001669">
    <property type="protein sequence ID" value="KAF8722866.1"/>
    <property type="molecule type" value="Genomic_DNA"/>
</dbReference>
<keyword evidence="4" id="KW-1185">Reference proteome</keyword>
<dbReference type="AlphaFoldDB" id="A0A835CAZ0"/>
<dbReference type="PANTHER" id="PTHR33881:SF19">
    <property type="entry name" value="OS10G0419700 PROTEIN"/>
    <property type="match status" value="1"/>
</dbReference>
<evidence type="ECO:0000259" key="2">
    <source>
        <dbReference type="SMART" id="SM00181"/>
    </source>
</evidence>
<accession>A0A835CAZ0</accession>
<evidence type="ECO:0000313" key="4">
    <source>
        <dbReference type="Proteomes" id="UP000636709"/>
    </source>
</evidence>
<evidence type="ECO:0000313" key="3">
    <source>
        <dbReference type="EMBL" id="KAF8722866.1"/>
    </source>
</evidence>
<sequence>MCDTAKCGRGHCSEVQGPITTYKCTCDPGWSQPSLLNLTFDFAPCIIPHCTFDSSCYNVSLLPKAIPLPPDIDPCVAVNCGPGECKRGEGLSYSCECQDGYVNFLNSTSFPCVKNCVFGMDCSKLGIGPPSPPPPPSTAPLPPPGNHDSPAPPNGPKGNAPALLRRPPPKNRSINSNYVRSRLTHQFDRLVPQPCVAY</sequence>
<name>A0A835CAZ0_9POAL</name>
<protein>
    <recommendedName>
        <fullName evidence="2">EGF-like domain-containing protein</fullName>
    </recommendedName>
</protein>
<organism evidence="3 4">
    <name type="scientific">Digitaria exilis</name>
    <dbReference type="NCBI Taxonomy" id="1010633"/>
    <lineage>
        <taxon>Eukaryota</taxon>
        <taxon>Viridiplantae</taxon>
        <taxon>Streptophyta</taxon>
        <taxon>Embryophyta</taxon>
        <taxon>Tracheophyta</taxon>
        <taxon>Spermatophyta</taxon>
        <taxon>Magnoliopsida</taxon>
        <taxon>Liliopsida</taxon>
        <taxon>Poales</taxon>
        <taxon>Poaceae</taxon>
        <taxon>PACMAD clade</taxon>
        <taxon>Panicoideae</taxon>
        <taxon>Panicodae</taxon>
        <taxon>Paniceae</taxon>
        <taxon>Anthephorinae</taxon>
        <taxon>Digitaria</taxon>
    </lineage>
</organism>
<feature type="compositionally biased region" description="Pro residues" evidence="1">
    <location>
        <begin position="129"/>
        <end position="155"/>
    </location>
</feature>
<feature type="domain" description="EGF-like" evidence="2">
    <location>
        <begin position="74"/>
        <end position="117"/>
    </location>
</feature>
<dbReference type="InterPro" id="IPR000742">
    <property type="entry name" value="EGF"/>
</dbReference>
<evidence type="ECO:0000256" key="1">
    <source>
        <dbReference type="SAM" id="MobiDB-lite"/>
    </source>
</evidence>